<dbReference type="InterPro" id="IPR000504">
    <property type="entry name" value="RRM_dom"/>
</dbReference>
<protein>
    <recommendedName>
        <fullName evidence="12">RRM domain-containing protein</fullName>
    </recommendedName>
</protein>
<dbReference type="GO" id="GO:0006397">
    <property type="term" value="P:mRNA processing"/>
    <property type="evidence" value="ECO:0007669"/>
    <property type="project" value="UniProtKB-KW"/>
</dbReference>
<keyword evidence="9" id="KW-0687">Ribonucleoprotein</keyword>
<feature type="compositionally biased region" description="Basic and acidic residues" evidence="11">
    <location>
        <begin position="120"/>
        <end position="134"/>
    </location>
</feature>
<dbReference type="SMART" id="SM00360">
    <property type="entry name" value="RRM"/>
    <property type="match status" value="2"/>
</dbReference>
<evidence type="ECO:0000256" key="10">
    <source>
        <dbReference type="PROSITE-ProRule" id="PRU00176"/>
    </source>
</evidence>
<keyword evidence="8" id="KW-0539">Nucleus</keyword>
<dbReference type="InterPro" id="IPR035979">
    <property type="entry name" value="RBD_domain_sf"/>
</dbReference>
<keyword evidence="14" id="KW-1185">Reference proteome</keyword>
<feature type="compositionally biased region" description="Low complexity" evidence="11">
    <location>
        <begin position="139"/>
        <end position="152"/>
    </location>
</feature>
<keyword evidence="6 10" id="KW-0694">RNA-binding</keyword>
<dbReference type="Pfam" id="PF00076">
    <property type="entry name" value="RRM_1"/>
    <property type="match status" value="2"/>
</dbReference>
<accession>A0A8H6L259</accession>
<evidence type="ECO:0000256" key="5">
    <source>
        <dbReference type="ARBA" id="ARBA00022737"/>
    </source>
</evidence>
<dbReference type="PROSITE" id="PS50102">
    <property type="entry name" value="RRM"/>
    <property type="match status" value="2"/>
</dbReference>
<evidence type="ECO:0000256" key="6">
    <source>
        <dbReference type="ARBA" id="ARBA00022884"/>
    </source>
</evidence>
<evidence type="ECO:0000313" key="13">
    <source>
        <dbReference type="EMBL" id="KAF6232715.1"/>
    </source>
</evidence>
<keyword evidence="4" id="KW-0747">Spliceosome</keyword>
<dbReference type="FunFam" id="3.30.70.330:FF:000039">
    <property type="entry name" value="U1 small nuclear ribonucleoprotein A"/>
    <property type="match status" value="1"/>
</dbReference>
<evidence type="ECO:0000313" key="14">
    <source>
        <dbReference type="Proteomes" id="UP000578531"/>
    </source>
</evidence>
<dbReference type="PANTHER" id="PTHR10501">
    <property type="entry name" value="U1 SMALL NUCLEAR RIBONUCLEOPROTEIN A/U2 SMALL NUCLEAR RIBONUCLEOPROTEIN B"/>
    <property type="match status" value="1"/>
</dbReference>
<dbReference type="FunFam" id="3.30.70.330:FF:000029">
    <property type="entry name" value="U2 small nuclear ribonucleoprotein B"/>
    <property type="match status" value="1"/>
</dbReference>
<comment type="caution">
    <text evidence="13">The sequence shown here is derived from an EMBL/GenBank/DDBJ whole genome shotgun (WGS) entry which is preliminary data.</text>
</comment>
<evidence type="ECO:0000256" key="1">
    <source>
        <dbReference type="ARBA" id="ARBA00004123"/>
    </source>
</evidence>
<evidence type="ECO:0000256" key="3">
    <source>
        <dbReference type="ARBA" id="ARBA00022664"/>
    </source>
</evidence>
<dbReference type="OrthoDB" id="266020at2759"/>
<evidence type="ECO:0000256" key="8">
    <source>
        <dbReference type="ARBA" id="ARBA00023242"/>
    </source>
</evidence>
<name>A0A8H6L259_9LECA</name>
<sequence>MAAVAAHAGVTNPSNPTVYVKNLEERIKLDQLKEALTEIFSEYGNVIELVAKPNLKAKGQAFVVFDETEAAERAIKEVQGFELFDKPMLLDYARTKSDATVQREGPPEAFEAHRRRRLAEKERKQAYESAEAQKKLKRPAAGAPPEAGTARPVKASRGAGLKSSNPAAGAVIPEEYLPPNKILFVQNLPEDYGVDGLTAIFGRFEGFREVRLVPGRRGIAFVEYEAEAGAISAKENTAGMALGEEGKVVKVVYQRQ</sequence>
<comment type="subcellular location">
    <subcellularLocation>
        <location evidence="1">Nucleus</location>
    </subcellularLocation>
</comment>
<feature type="domain" description="RRM" evidence="12">
    <location>
        <begin position="181"/>
        <end position="256"/>
    </location>
</feature>
<evidence type="ECO:0000256" key="2">
    <source>
        <dbReference type="ARBA" id="ARBA00007243"/>
    </source>
</evidence>
<dbReference type="AlphaFoldDB" id="A0A8H6L259"/>
<evidence type="ECO:0000256" key="7">
    <source>
        <dbReference type="ARBA" id="ARBA00023187"/>
    </source>
</evidence>
<dbReference type="Proteomes" id="UP000578531">
    <property type="component" value="Unassembled WGS sequence"/>
</dbReference>
<comment type="similarity">
    <text evidence="2">Belongs to the RRM U1 A/B'' family.</text>
</comment>
<dbReference type="InterPro" id="IPR012677">
    <property type="entry name" value="Nucleotide-bd_a/b_plait_sf"/>
</dbReference>
<evidence type="ECO:0000256" key="9">
    <source>
        <dbReference type="ARBA" id="ARBA00023274"/>
    </source>
</evidence>
<dbReference type="GO" id="GO:0008380">
    <property type="term" value="P:RNA splicing"/>
    <property type="evidence" value="ECO:0007669"/>
    <property type="project" value="UniProtKB-KW"/>
</dbReference>
<organism evidence="13 14">
    <name type="scientific">Letharia columbiana</name>
    <dbReference type="NCBI Taxonomy" id="112416"/>
    <lineage>
        <taxon>Eukaryota</taxon>
        <taxon>Fungi</taxon>
        <taxon>Dikarya</taxon>
        <taxon>Ascomycota</taxon>
        <taxon>Pezizomycotina</taxon>
        <taxon>Lecanoromycetes</taxon>
        <taxon>OSLEUM clade</taxon>
        <taxon>Lecanoromycetidae</taxon>
        <taxon>Lecanorales</taxon>
        <taxon>Lecanorineae</taxon>
        <taxon>Parmeliaceae</taxon>
        <taxon>Letharia</taxon>
    </lineage>
</organism>
<dbReference type="GO" id="GO:0003723">
    <property type="term" value="F:RNA binding"/>
    <property type="evidence" value="ECO:0007669"/>
    <property type="project" value="UniProtKB-UniRule"/>
</dbReference>
<evidence type="ECO:0000259" key="12">
    <source>
        <dbReference type="PROSITE" id="PS50102"/>
    </source>
</evidence>
<evidence type="ECO:0000256" key="4">
    <source>
        <dbReference type="ARBA" id="ARBA00022728"/>
    </source>
</evidence>
<dbReference type="Gene3D" id="3.30.70.330">
    <property type="match status" value="2"/>
</dbReference>
<dbReference type="RefSeq" id="XP_037162141.1">
    <property type="nucleotide sequence ID" value="XM_037311047.1"/>
</dbReference>
<dbReference type="CDD" id="cd12246">
    <property type="entry name" value="RRM1_U1A_like"/>
    <property type="match status" value="1"/>
</dbReference>
<dbReference type="GO" id="GO:0030532">
    <property type="term" value="C:small nuclear ribonucleoprotein complex"/>
    <property type="evidence" value="ECO:0007669"/>
    <property type="project" value="UniProtKB-ARBA"/>
</dbReference>
<feature type="region of interest" description="Disordered" evidence="11">
    <location>
        <begin position="120"/>
        <end position="164"/>
    </location>
</feature>
<dbReference type="GO" id="GO:0005681">
    <property type="term" value="C:spliceosomal complex"/>
    <property type="evidence" value="ECO:0007669"/>
    <property type="project" value="UniProtKB-KW"/>
</dbReference>
<dbReference type="EMBL" id="JACCJC010000046">
    <property type="protein sequence ID" value="KAF6232715.1"/>
    <property type="molecule type" value="Genomic_DNA"/>
</dbReference>
<keyword evidence="5" id="KW-0677">Repeat</keyword>
<dbReference type="GeneID" id="59290806"/>
<evidence type="ECO:0000256" key="11">
    <source>
        <dbReference type="SAM" id="MobiDB-lite"/>
    </source>
</evidence>
<keyword evidence="3" id="KW-0507">mRNA processing</keyword>
<keyword evidence="7" id="KW-0508">mRNA splicing</keyword>
<dbReference type="CDD" id="cd12247">
    <property type="entry name" value="RRM2_U1A_like"/>
    <property type="match status" value="1"/>
</dbReference>
<proteinExistence type="inferred from homology"/>
<feature type="domain" description="RRM" evidence="12">
    <location>
        <begin position="16"/>
        <end position="95"/>
    </location>
</feature>
<dbReference type="SUPFAM" id="SSF54928">
    <property type="entry name" value="RNA-binding domain, RBD"/>
    <property type="match status" value="1"/>
</dbReference>
<gene>
    <name evidence="13" type="ORF">HO173_009154</name>
</gene>
<reference evidence="13 14" key="1">
    <citation type="journal article" date="2020" name="Genomics">
        <title>Complete, high-quality genomes from long-read metagenomic sequencing of two wolf lichen thalli reveals enigmatic genome architecture.</title>
        <authorList>
            <person name="McKenzie S.K."/>
            <person name="Walston R.F."/>
            <person name="Allen J.L."/>
        </authorList>
    </citation>
    <scope>NUCLEOTIDE SEQUENCE [LARGE SCALE GENOMIC DNA]</scope>
    <source>
        <strain evidence="13">WasteWater2</strain>
    </source>
</reference>